<comment type="pathway">
    <text evidence="1">Metabolic intermediate biosynthesis; chorismate biosynthesis; chorismate from D-erythrose 4-phosphate and phosphoenolpyruvate: step 4/7.</text>
</comment>
<organism evidence="4 5">
    <name type="scientific">Paracholeplasma vituli</name>
    <dbReference type="NCBI Taxonomy" id="69473"/>
    <lineage>
        <taxon>Bacteria</taxon>
        <taxon>Bacillati</taxon>
        <taxon>Mycoplasmatota</taxon>
        <taxon>Mollicutes</taxon>
        <taxon>Acholeplasmatales</taxon>
        <taxon>Acholeplasmataceae</taxon>
        <taxon>Paracholeplasma</taxon>
    </lineage>
</organism>
<feature type="domain" description="Shikimate dehydrogenase substrate binding N-terminal" evidence="3">
    <location>
        <begin position="6"/>
        <end position="89"/>
    </location>
</feature>
<dbReference type="PANTHER" id="PTHR21089">
    <property type="entry name" value="SHIKIMATE DEHYDROGENASE"/>
    <property type="match status" value="1"/>
</dbReference>
<dbReference type="InterPro" id="IPR036291">
    <property type="entry name" value="NAD(P)-bd_dom_sf"/>
</dbReference>
<dbReference type="Gene3D" id="3.40.50.10860">
    <property type="entry name" value="Leucine Dehydrogenase, chain A, domain 1"/>
    <property type="match status" value="1"/>
</dbReference>
<evidence type="ECO:0000256" key="2">
    <source>
        <dbReference type="ARBA" id="ARBA00023141"/>
    </source>
</evidence>
<dbReference type="Gene3D" id="3.40.50.720">
    <property type="entry name" value="NAD(P)-binding Rossmann-like Domain"/>
    <property type="match status" value="1"/>
</dbReference>
<dbReference type="RefSeq" id="WP_262095594.1">
    <property type="nucleotide sequence ID" value="NZ_JAOEGN010000002.1"/>
</dbReference>
<keyword evidence="2" id="KW-0028">Amino-acid biosynthesis</keyword>
<dbReference type="SUPFAM" id="SSF53223">
    <property type="entry name" value="Aminoacid dehydrogenase-like, N-terminal domain"/>
    <property type="match status" value="1"/>
</dbReference>
<dbReference type="Pfam" id="PF08501">
    <property type="entry name" value="Shikimate_dh_N"/>
    <property type="match status" value="1"/>
</dbReference>
<dbReference type="PANTHER" id="PTHR21089:SF1">
    <property type="entry name" value="BIFUNCTIONAL 3-DEHYDROQUINATE DEHYDRATASE_SHIKIMATE DEHYDROGENASE, CHLOROPLASTIC"/>
    <property type="match status" value="1"/>
</dbReference>
<dbReference type="InterPro" id="IPR046346">
    <property type="entry name" value="Aminoacid_DH-like_N_sf"/>
</dbReference>
<name>A0ABT2PTU3_9MOLU</name>
<dbReference type="Proteomes" id="UP001209076">
    <property type="component" value="Unassembled WGS sequence"/>
</dbReference>
<proteinExistence type="predicted"/>
<evidence type="ECO:0000256" key="1">
    <source>
        <dbReference type="ARBA" id="ARBA00004871"/>
    </source>
</evidence>
<dbReference type="InterPro" id="IPR022893">
    <property type="entry name" value="Shikimate_DH_fam"/>
</dbReference>
<dbReference type="EMBL" id="JAOEGN010000002">
    <property type="protein sequence ID" value="MCU0104369.1"/>
    <property type="molecule type" value="Genomic_DNA"/>
</dbReference>
<dbReference type="CDD" id="cd01065">
    <property type="entry name" value="NAD_bind_Shikimate_DH"/>
    <property type="match status" value="1"/>
</dbReference>
<dbReference type="SUPFAM" id="SSF51735">
    <property type="entry name" value="NAD(P)-binding Rossmann-fold domains"/>
    <property type="match status" value="1"/>
</dbReference>
<evidence type="ECO:0000313" key="5">
    <source>
        <dbReference type="Proteomes" id="UP001209076"/>
    </source>
</evidence>
<keyword evidence="2" id="KW-0057">Aromatic amino acid biosynthesis</keyword>
<accession>A0ABT2PTU3</accession>
<gene>
    <name evidence="4" type="ORF">N7603_01710</name>
</gene>
<keyword evidence="5" id="KW-1185">Reference proteome</keyword>
<reference evidence="5" key="1">
    <citation type="submission" date="2023-07" db="EMBL/GenBank/DDBJ databases">
        <title>Novel Mycoplasma species identified in domestic and wild animals.</title>
        <authorList>
            <person name="Volokhov D.V."/>
            <person name="Furtak V.A."/>
            <person name="Zagorodnyaya T.A."/>
        </authorList>
    </citation>
    <scope>NUCLEOTIDE SEQUENCE [LARGE SCALE GENOMIC DNA]</scope>
    <source>
        <strain evidence="5">92-19</strain>
    </source>
</reference>
<evidence type="ECO:0000259" key="3">
    <source>
        <dbReference type="Pfam" id="PF08501"/>
    </source>
</evidence>
<protein>
    <submittedName>
        <fullName evidence="4">Shikimate dehydrogenase</fullName>
    </submittedName>
</protein>
<evidence type="ECO:0000313" key="4">
    <source>
        <dbReference type="EMBL" id="MCU0104369.1"/>
    </source>
</evidence>
<sequence>MNKFGLIGRNIEYSLSKKIHEGIAKMNGYRLSYDIFDCETELDVVGKINQLRQGSIKGLNVTIPYKEAVIHYCDRLTDVAKEIGAVNTLYMIENELVGDNTDYYGFLKLLSLYHVQVKGKVVYVLGSGGAAKSVNYALKSLGAKSVIVSRDKERVRDQFQLVANYDVLDLIPKIDILVNTTPIGTTPRVEQMPVTMAVAHKTVIAIDLIYNPKETQLMKTASFGIGGSTMLVGQAMKAQSIWFDRNIDESKEAFDTLVEEMTK</sequence>
<comment type="caution">
    <text evidence="4">The sequence shown here is derived from an EMBL/GenBank/DDBJ whole genome shotgun (WGS) entry which is preliminary data.</text>
</comment>
<dbReference type="InterPro" id="IPR013708">
    <property type="entry name" value="Shikimate_DH-bd_N"/>
</dbReference>